<comment type="caution">
    <text evidence="1">The sequence shown here is derived from an EMBL/GenBank/DDBJ whole genome shotgun (WGS) entry which is preliminary data.</text>
</comment>
<gene>
    <name evidence="1" type="ORF">R5W23_003359</name>
</gene>
<protein>
    <submittedName>
        <fullName evidence="1">Uncharacterized protein</fullName>
    </submittedName>
</protein>
<dbReference type="EMBL" id="JAXBLV010000202">
    <property type="protein sequence ID" value="MDY3561929.1"/>
    <property type="molecule type" value="Genomic_DNA"/>
</dbReference>
<evidence type="ECO:0000313" key="1">
    <source>
        <dbReference type="EMBL" id="MDY3561929.1"/>
    </source>
</evidence>
<proteinExistence type="predicted"/>
<accession>A0ABU5F7U2</accession>
<dbReference type="Proteomes" id="UP001272242">
    <property type="component" value="Unassembled WGS sequence"/>
</dbReference>
<name>A0ABU5F7U2_9BACT</name>
<keyword evidence="2" id="KW-1185">Reference proteome</keyword>
<dbReference type="RefSeq" id="WP_320688270.1">
    <property type="nucleotide sequence ID" value="NZ_JAXBLV010000202.1"/>
</dbReference>
<evidence type="ECO:0000313" key="2">
    <source>
        <dbReference type="Proteomes" id="UP001272242"/>
    </source>
</evidence>
<reference evidence="2" key="1">
    <citation type="journal article" date="2023" name="Mar. Drugs">
        <title>Gemmata algarum, a Novel Planctomycete Isolated from an Algal Mat, Displays Antimicrobial Activity.</title>
        <authorList>
            <person name="Kumar G."/>
            <person name="Kallscheuer N."/>
            <person name="Kashif M."/>
            <person name="Ahamad S."/>
            <person name="Jagadeeshwari U."/>
            <person name="Pannikurungottu S."/>
            <person name="Haufschild T."/>
            <person name="Kabuu M."/>
            <person name="Sasikala C."/>
            <person name="Jogler C."/>
            <person name="Ramana C."/>
        </authorList>
    </citation>
    <scope>NUCLEOTIDE SEQUENCE [LARGE SCALE GENOMIC DNA]</scope>
    <source>
        <strain evidence="2">JC673</strain>
    </source>
</reference>
<organism evidence="1 2">
    <name type="scientific">Gemmata algarum</name>
    <dbReference type="NCBI Taxonomy" id="2975278"/>
    <lineage>
        <taxon>Bacteria</taxon>
        <taxon>Pseudomonadati</taxon>
        <taxon>Planctomycetota</taxon>
        <taxon>Planctomycetia</taxon>
        <taxon>Gemmatales</taxon>
        <taxon>Gemmataceae</taxon>
        <taxon>Gemmata</taxon>
    </lineage>
</organism>
<sequence>MIPLAPEAFDLLMEVPPLAPVPLPQPFRWRCLVCRREARFGSEHLVRFACDGWPVCCGEVVVVRRDRPLGLAECE</sequence>